<protein>
    <submittedName>
        <fullName evidence="1">Uncharacterized protein</fullName>
    </submittedName>
</protein>
<dbReference type="Proteomes" id="UP000224974">
    <property type="component" value="Unassembled WGS sequence"/>
</dbReference>
<dbReference type="EMBL" id="CAADJA010000002">
    <property type="protein sequence ID" value="VFS51436.1"/>
    <property type="molecule type" value="Genomic_DNA"/>
</dbReference>
<name>A0A2C6DIX7_9GAMM</name>
<dbReference type="STRING" id="1111728.GCA_000427805_03694"/>
<sequence length="59" mass="6577">MKLVLTAKQIKDLADFVEKDGQPSYTITEGYFPPQEGIEEYTGLVAYSASEEHGVLQLK</sequence>
<keyword evidence="3" id="KW-1185">Reference proteome</keyword>
<accession>A0A2C6DIX7</accession>
<dbReference type="EMBL" id="PDDX01000001">
    <property type="protein sequence ID" value="PHI31176.1"/>
    <property type="molecule type" value="Genomic_DNA"/>
</dbReference>
<organism evidence="1 3">
    <name type="scientific">Budvicia aquatica</name>
    <dbReference type="NCBI Taxonomy" id="82979"/>
    <lineage>
        <taxon>Bacteria</taxon>
        <taxon>Pseudomonadati</taxon>
        <taxon>Pseudomonadota</taxon>
        <taxon>Gammaproteobacteria</taxon>
        <taxon>Enterobacterales</taxon>
        <taxon>Budviciaceae</taxon>
        <taxon>Budvicia</taxon>
    </lineage>
</organism>
<dbReference type="OrthoDB" id="6461258at2"/>
<evidence type="ECO:0000313" key="1">
    <source>
        <dbReference type="EMBL" id="PHI31176.1"/>
    </source>
</evidence>
<reference evidence="2 4" key="3">
    <citation type="submission" date="2019-03" db="EMBL/GenBank/DDBJ databases">
        <authorList>
            <consortium name="Pathogen Informatics"/>
        </authorList>
    </citation>
    <scope>NUCLEOTIDE SEQUENCE [LARGE SCALE GENOMIC DNA]</scope>
    <source>
        <strain evidence="2 4">NCTC12282</strain>
    </source>
</reference>
<evidence type="ECO:0000313" key="3">
    <source>
        <dbReference type="Proteomes" id="UP000224974"/>
    </source>
</evidence>
<dbReference type="RefSeq" id="WP_029095727.1">
    <property type="nucleotide sequence ID" value="NZ_CAADJA010000002.1"/>
</dbReference>
<evidence type="ECO:0000313" key="2">
    <source>
        <dbReference type="EMBL" id="VFS51436.1"/>
    </source>
</evidence>
<gene>
    <name evidence="1" type="ORF">CRN84_18435</name>
    <name evidence="2" type="ORF">NCTC12282_05079</name>
</gene>
<proteinExistence type="predicted"/>
<dbReference type="AlphaFoldDB" id="A0A2C6DIX7"/>
<dbReference type="Proteomes" id="UP000373449">
    <property type="component" value="Unassembled WGS sequence"/>
</dbReference>
<reference evidence="1" key="1">
    <citation type="submission" date="2017-09" db="EMBL/GenBank/DDBJ databases">
        <title>FDA dAtabase for Regulatory Grade micrObial Sequences (FDA-ARGOS): Supporting development and validation of Infectious Disease Dx tests.</title>
        <authorList>
            <person name="Minogue T."/>
            <person name="Wolcott M."/>
            <person name="Wasieloski L."/>
            <person name="Aguilar W."/>
            <person name="Moore D."/>
            <person name="Tallon L.J."/>
            <person name="Sadzewicz L."/>
            <person name="Ott S."/>
            <person name="Zhao X."/>
            <person name="Nagaraj S."/>
            <person name="Vavikolanu K."/>
            <person name="Aluvathingal J."/>
            <person name="Nadendla S."/>
            <person name="Sichtig H."/>
        </authorList>
    </citation>
    <scope>NUCLEOTIDE SEQUENCE</scope>
    <source>
        <strain evidence="1">FDAARGOS_387</strain>
    </source>
</reference>
<reference evidence="3" key="2">
    <citation type="submission" date="2017-09" db="EMBL/GenBank/DDBJ databases">
        <title>FDA dAtabase for Regulatory Grade micrObial Sequences (FDA-ARGOS): Supporting development and validation of Infectious Disease Dx tests.</title>
        <authorList>
            <person name="Minogue T."/>
            <person name="Wolcott M."/>
            <person name="Wasieloski L."/>
            <person name="Aguilar W."/>
            <person name="Moore D."/>
            <person name="Tallon L."/>
            <person name="Sadzewicz L."/>
            <person name="Ott S."/>
            <person name="Zhao X."/>
            <person name="Nagaraj S."/>
            <person name="Vavikolanu K."/>
            <person name="Aluvathingal J."/>
            <person name="Nadendla S."/>
            <person name="Sichtig H."/>
        </authorList>
    </citation>
    <scope>NUCLEOTIDE SEQUENCE [LARGE SCALE GENOMIC DNA]</scope>
    <source>
        <strain evidence="3">FDAARGOS_387</strain>
    </source>
</reference>
<evidence type="ECO:0000313" key="4">
    <source>
        <dbReference type="Proteomes" id="UP000373449"/>
    </source>
</evidence>